<dbReference type="InterPro" id="IPR008922">
    <property type="entry name" value="Di-copper_centre_dom_sf"/>
</dbReference>
<dbReference type="AlphaFoldDB" id="A0A0E4BYS9"/>
<evidence type="ECO:0000256" key="3">
    <source>
        <dbReference type="SAM" id="SignalP"/>
    </source>
</evidence>
<feature type="signal peptide" evidence="3">
    <location>
        <begin position="1"/>
        <end position="33"/>
    </location>
</feature>
<protein>
    <submittedName>
        <fullName evidence="6">MelBt</fullName>
    </submittedName>
</protein>
<dbReference type="PROSITE" id="PS00497">
    <property type="entry name" value="TYROSINASE_1"/>
    <property type="match status" value="1"/>
</dbReference>
<dbReference type="PANTHER" id="PTHR11474">
    <property type="entry name" value="TYROSINASE FAMILY MEMBER"/>
    <property type="match status" value="1"/>
</dbReference>
<dbReference type="SUPFAM" id="SSF48056">
    <property type="entry name" value="Di-copper centre-containing domain"/>
    <property type="match status" value="1"/>
</dbReference>
<evidence type="ECO:0000259" key="4">
    <source>
        <dbReference type="PROSITE" id="PS00497"/>
    </source>
</evidence>
<dbReference type="PRINTS" id="PR00092">
    <property type="entry name" value="TYROSINASE"/>
</dbReference>
<dbReference type="Gene3D" id="1.10.1280.10">
    <property type="entry name" value="Di-copper center containing domain from catechol oxidase"/>
    <property type="match status" value="1"/>
</dbReference>
<dbReference type="InterPro" id="IPR002227">
    <property type="entry name" value="Tyrosinase_Cu-bd"/>
</dbReference>
<dbReference type="RefSeq" id="WP_082757300.1">
    <property type="nucleotide sequence ID" value="NZ_JBIYEG010000004.1"/>
</dbReference>
<dbReference type="Pfam" id="PF00264">
    <property type="entry name" value="Tyrosinase"/>
    <property type="match status" value="1"/>
</dbReference>
<organism evidence="6 7">
    <name type="scientific">Bradyrhizobium diazoefficiens</name>
    <dbReference type="NCBI Taxonomy" id="1355477"/>
    <lineage>
        <taxon>Bacteria</taxon>
        <taxon>Pseudomonadati</taxon>
        <taxon>Pseudomonadota</taxon>
        <taxon>Alphaproteobacteria</taxon>
        <taxon>Hyphomicrobiales</taxon>
        <taxon>Nitrobacteraceae</taxon>
        <taxon>Bradyrhizobium</taxon>
    </lineage>
</organism>
<proteinExistence type="predicted"/>
<accession>A0A0E4BYS9</accession>
<gene>
    <name evidence="6" type="ORF">NK6_d_27</name>
</gene>
<dbReference type="PROSITE" id="PS51318">
    <property type="entry name" value="TAT"/>
    <property type="match status" value="1"/>
</dbReference>
<feature type="domain" description="Tyrosinase copper-binding" evidence="4">
    <location>
        <begin position="87"/>
        <end position="104"/>
    </location>
</feature>
<evidence type="ECO:0000256" key="1">
    <source>
        <dbReference type="ARBA" id="ARBA00022723"/>
    </source>
</evidence>
<keyword evidence="6" id="KW-0614">Plasmid</keyword>
<keyword evidence="1" id="KW-0479">Metal-binding</keyword>
<dbReference type="InterPro" id="IPR050316">
    <property type="entry name" value="Tyrosinase/Hemocyanin"/>
</dbReference>
<feature type="domain" description="Tyrosinase copper-binding" evidence="5">
    <location>
        <begin position="291"/>
        <end position="302"/>
    </location>
</feature>
<dbReference type="PROSITE" id="PS00498">
    <property type="entry name" value="TYROSINASE_2"/>
    <property type="match status" value="1"/>
</dbReference>
<reference evidence="6 7" key="1">
    <citation type="submission" date="2014-11" db="EMBL/GenBank/DDBJ databases">
        <title>Symbiosis island explosion on the genome of extra-slow-growing strains of soybean bradyrhizobia with massive insertion sequences.</title>
        <authorList>
            <person name="Iida T."/>
            <person name="Minamisawa K."/>
        </authorList>
    </citation>
    <scope>NUCLEOTIDE SEQUENCE [LARGE SCALE GENOMIC DNA]</scope>
    <source>
        <strain evidence="6 7">NK6</strain>
        <plasmid evidence="7">pNK6d DNA</plasmid>
    </source>
</reference>
<keyword evidence="3" id="KW-0732">Signal</keyword>
<dbReference type="GO" id="GO:0016491">
    <property type="term" value="F:oxidoreductase activity"/>
    <property type="evidence" value="ECO:0007669"/>
    <property type="project" value="InterPro"/>
</dbReference>
<dbReference type="PANTHER" id="PTHR11474:SF76">
    <property type="entry name" value="SHKT DOMAIN-CONTAINING PROTEIN"/>
    <property type="match status" value="1"/>
</dbReference>
<dbReference type="GO" id="GO:0046872">
    <property type="term" value="F:metal ion binding"/>
    <property type="evidence" value="ECO:0007669"/>
    <property type="project" value="UniProtKB-KW"/>
</dbReference>
<name>A0A0E4BYS9_9BRAD</name>
<dbReference type="Proteomes" id="UP000063308">
    <property type="component" value="Plasmid pNK6d"/>
</dbReference>
<dbReference type="EMBL" id="AP014688">
    <property type="protein sequence ID" value="BAR63586.1"/>
    <property type="molecule type" value="Genomic_DNA"/>
</dbReference>
<evidence type="ECO:0000259" key="5">
    <source>
        <dbReference type="PROSITE" id="PS00498"/>
    </source>
</evidence>
<geneLocation type="plasmid" evidence="7">
    <name>pNK6d DNA</name>
</geneLocation>
<sequence>MIRTARPSPTRRDLLAAGAALAVSQAFPSVASAQTPKFRRWEITDPAMPPRVLASYKAGIKKMLALPPTDPRNWYRNAIVHLLDCPHGNWWFLGWHRAYLGWLEVTLRDLSGDPEFALPYWDWTKTPRVPPAMFDDVLDPNNGAFIPTFQKFKTAFEPAITALYASFSSAQKAALPLRPFPLTTPADFWQILEQMFFDQPSARGLTATNPDLDSSTRLAVRMSTISSAVRTSLFAGSGAVGAPAGFQSAKAANHSSGSIKGILESGPHDNVHGAMGGGGVAFMISMYSPVDPIFFLHHGNLDRLWTVWTRRQTALGRPILPQGADLTAWSDEKFLFFSNAKGEPVSQTKAGDYAATVLFDYDYSPGSGDDQVPAPGPVAEASPQVFSARVTSAAVEAGTAAGGIADVPAAALASSASADSNPVVEVTLNLGHDDAGRRFRVLVSAGPGSAPVAAGAITVFGHPHHGPATFTVPLPDSLASAATGATVPLDVRVVPIGTPPRPGAAPTAAAAPAPLVSAIRIRTD</sequence>
<evidence type="ECO:0000256" key="2">
    <source>
        <dbReference type="ARBA" id="ARBA00023008"/>
    </source>
</evidence>
<feature type="chain" id="PRO_5002419334" evidence="3">
    <location>
        <begin position="34"/>
        <end position="524"/>
    </location>
</feature>
<keyword evidence="2" id="KW-0186">Copper</keyword>
<evidence type="ECO:0000313" key="6">
    <source>
        <dbReference type="EMBL" id="BAR63586.1"/>
    </source>
</evidence>
<evidence type="ECO:0000313" key="7">
    <source>
        <dbReference type="Proteomes" id="UP000063308"/>
    </source>
</evidence>
<dbReference type="InterPro" id="IPR006311">
    <property type="entry name" value="TAT_signal"/>
</dbReference>